<feature type="binding site" evidence="14">
    <location>
        <position position="257"/>
    </location>
    <ligand>
        <name>substrate</name>
    </ligand>
</feature>
<protein>
    <recommendedName>
        <fullName evidence="5 16">Fumarylacetoacetase</fullName>
        <ecNumber evidence="4 16">3.7.1.2</ecNumber>
    </recommendedName>
    <alternativeName>
        <fullName evidence="12 16">Fumarylacetoacetate hydrolase</fullName>
    </alternativeName>
</protein>
<feature type="binding site" evidence="15">
    <location>
        <position position="270"/>
    </location>
    <ligand>
        <name>Mg(2+)</name>
        <dbReference type="ChEBI" id="CHEBI:18420"/>
    </ligand>
</feature>
<dbReference type="InterPro" id="IPR011234">
    <property type="entry name" value="Fumarylacetoacetase-like_C"/>
</dbReference>
<dbReference type="EC" id="3.7.1.2" evidence="4 16"/>
<comment type="similarity">
    <text evidence="3 16">Belongs to the FAH family.</text>
</comment>
<keyword evidence="8 15" id="KW-0106">Calcium</keyword>
<dbReference type="InterPro" id="IPR036462">
    <property type="entry name" value="Fumarylacetoacetase_N_sf"/>
</dbReference>
<dbReference type="GO" id="GO:0006559">
    <property type="term" value="P:L-phenylalanine catabolic process"/>
    <property type="evidence" value="ECO:0007669"/>
    <property type="project" value="UniProtKB-UniRule"/>
</dbReference>
<evidence type="ECO:0000256" key="3">
    <source>
        <dbReference type="ARBA" id="ARBA00010211"/>
    </source>
</evidence>
<feature type="domain" description="Fumarylacetoacetase N-terminal" evidence="18">
    <location>
        <begin position="23"/>
        <end position="131"/>
    </location>
</feature>
<evidence type="ECO:0000256" key="2">
    <source>
        <dbReference type="ARBA" id="ARBA00004782"/>
    </source>
</evidence>
<dbReference type="Pfam" id="PF09298">
    <property type="entry name" value="FAA_hydrolase_N"/>
    <property type="match status" value="1"/>
</dbReference>
<keyword evidence="7 16" id="KW-0378">Hydrolase</keyword>
<keyword evidence="10 16" id="KW-0828">Tyrosine catabolism</keyword>
<evidence type="ECO:0000256" key="14">
    <source>
        <dbReference type="PIRSR" id="PIRSR605959-2"/>
    </source>
</evidence>
<evidence type="ECO:0000256" key="9">
    <source>
        <dbReference type="ARBA" id="ARBA00022842"/>
    </source>
</evidence>
<comment type="cofactor">
    <cofactor evidence="16">
        <name>Mg(2+)</name>
        <dbReference type="ChEBI" id="CHEBI:18420"/>
    </cofactor>
    <cofactor evidence="16">
        <name>Ca(2+)</name>
        <dbReference type="ChEBI" id="CHEBI:29108"/>
    </cofactor>
</comment>
<feature type="binding site" evidence="14">
    <location>
        <position position="141"/>
    </location>
    <ligand>
        <name>substrate</name>
    </ligand>
</feature>
<dbReference type="InterPro" id="IPR015377">
    <property type="entry name" value="Fumarylacetoacetase_N"/>
</dbReference>
<dbReference type="PANTHER" id="PTHR43069">
    <property type="entry name" value="FUMARYLACETOACETASE"/>
    <property type="match status" value="1"/>
</dbReference>
<dbReference type="GO" id="GO:0046872">
    <property type="term" value="F:metal ion binding"/>
    <property type="evidence" value="ECO:0007669"/>
    <property type="project" value="UniProtKB-UniRule"/>
</dbReference>
<feature type="binding site" evidence="15">
    <location>
        <position position="212"/>
    </location>
    <ligand>
        <name>Ca(2+)</name>
        <dbReference type="ChEBI" id="CHEBI:29108"/>
    </ligand>
</feature>
<evidence type="ECO:0000256" key="4">
    <source>
        <dbReference type="ARBA" id="ARBA00012094"/>
    </source>
</evidence>
<evidence type="ECO:0000313" key="19">
    <source>
        <dbReference type="EMBL" id="KAK9817061.1"/>
    </source>
</evidence>
<keyword evidence="20" id="KW-1185">Reference proteome</keyword>
<sequence length="429" mass="46546">MPVPHELMASFVDVPVNSHFPLQNLPYGVFSRRSRGAQPSIERSVGVAIGNHVLDLAVLQKAGLFAGQLKSVDCFQKGTLNAFMQLGKPAWAKARATLTRLLSADEPTLRDNLDLKKQALVPMAEVDMHLPADIGDYTDFYASREHATNCGMMFRSKDKALSDNWLHLPVGYHGRSSSIVVSGTPVRRPRGQIVPPGAAQPEFAPCAALDFELEMACLIGSGNAQGEAISTADADDHIFGLVLMNDWSARDIQKWEYVPLGPFNGKNWATSISPWVVTLEALQPFRVAAPGQEPPILPYLEHPQRQTYDIQLEVALQPGGSDTASVITESNARHLYWTWPQMVAHHTAGGCNLRPGDLFGSGTVSCEGPKGRASLLELSWGGTQPFTLDDGMQRTYLEDGDTVTLTGFCQGDGYRVGFGSCTGTVLPVT</sequence>
<feature type="binding site" evidence="14">
    <location>
        <position position="253"/>
    </location>
    <ligand>
        <name>substrate</name>
    </ligand>
</feature>
<comment type="catalytic activity">
    <reaction evidence="1 16">
        <text>4-fumarylacetoacetate + H2O = acetoacetate + fumarate + H(+)</text>
        <dbReference type="Rhea" id="RHEA:10244"/>
        <dbReference type="ChEBI" id="CHEBI:13705"/>
        <dbReference type="ChEBI" id="CHEBI:15377"/>
        <dbReference type="ChEBI" id="CHEBI:15378"/>
        <dbReference type="ChEBI" id="CHEBI:18034"/>
        <dbReference type="ChEBI" id="CHEBI:29806"/>
        <dbReference type="EC" id="3.7.1.2"/>
    </reaction>
</comment>
<keyword evidence="9 15" id="KW-0460">Magnesium</keyword>
<evidence type="ECO:0000256" key="5">
    <source>
        <dbReference type="ARBA" id="ARBA00014741"/>
    </source>
</evidence>
<dbReference type="GO" id="GO:1902000">
    <property type="term" value="P:homogentisate catabolic process"/>
    <property type="evidence" value="ECO:0007669"/>
    <property type="project" value="TreeGrafter"/>
</dbReference>
<evidence type="ECO:0000259" key="18">
    <source>
        <dbReference type="Pfam" id="PF09298"/>
    </source>
</evidence>
<dbReference type="InterPro" id="IPR036663">
    <property type="entry name" value="Fumarylacetoacetase_C_sf"/>
</dbReference>
<evidence type="ECO:0000256" key="16">
    <source>
        <dbReference type="RuleBase" id="RU366008"/>
    </source>
</evidence>
<dbReference type="GO" id="GO:0004334">
    <property type="term" value="F:fumarylacetoacetase activity"/>
    <property type="evidence" value="ECO:0007669"/>
    <property type="project" value="UniProtKB-UniRule"/>
</dbReference>
<dbReference type="NCBIfam" id="TIGR01266">
    <property type="entry name" value="fum_ac_acetase"/>
    <property type="match status" value="1"/>
</dbReference>
<comment type="caution">
    <text evidence="19">The sequence shown here is derived from an EMBL/GenBank/DDBJ whole genome shotgun (WGS) entry which is preliminary data.</text>
</comment>
<organism evidence="19 20">
    <name type="scientific">[Myrmecia] bisecta</name>
    <dbReference type="NCBI Taxonomy" id="41462"/>
    <lineage>
        <taxon>Eukaryota</taxon>
        <taxon>Viridiplantae</taxon>
        <taxon>Chlorophyta</taxon>
        <taxon>core chlorophytes</taxon>
        <taxon>Trebouxiophyceae</taxon>
        <taxon>Trebouxiales</taxon>
        <taxon>Trebouxiaceae</taxon>
        <taxon>Myrmecia</taxon>
    </lineage>
</organism>
<keyword evidence="6 15" id="KW-0479">Metal-binding</keyword>
<dbReference type="InterPro" id="IPR005959">
    <property type="entry name" value="Fumarylacetoacetase"/>
</dbReference>
<proteinExistence type="inferred from homology"/>
<evidence type="ECO:0000256" key="12">
    <source>
        <dbReference type="ARBA" id="ARBA00031740"/>
    </source>
</evidence>
<feature type="binding site" evidence="15">
    <location>
        <position position="246"/>
    </location>
    <ligand>
        <name>Mg(2+)</name>
        <dbReference type="ChEBI" id="CHEBI:18420"/>
    </ligand>
</feature>
<feature type="binding site" evidence="14">
    <location>
        <position position="363"/>
    </location>
    <ligand>
        <name>substrate</name>
    </ligand>
</feature>
<dbReference type="SUPFAM" id="SSF56529">
    <property type="entry name" value="FAH"/>
    <property type="match status" value="1"/>
</dbReference>
<evidence type="ECO:0000256" key="13">
    <source>
        <dbReference type="PIRSR" id="PIRSR605959-1"/>
    </source>
</evidence>
<dbReference type="Proteomes" id="UP001489004">
    <property type="component" value="Unassembled WGS sequence"/>
</dbReference>
<reference evidence="19 20" key="1">
    <citation type="journal article" date="2024" name="Nat. Commun.">
        <title>Phylogenomics reveals the evolutionary origins of lichenization in chlorophyte algae.</title>
        <authorList>
            <person name="Puginier C."/>
            <person name="Libourel C."/>
            <person name="Otte J."/>
            <person name="Skaloud P."/>
            <person name="Haon M."/>
            <person name="Grisel S."/>
            <person name="Petersen M."/>
            <person name="Berrin J.G."/>
            <person name="Delaux P.M."/>
            <person name="Dal Grande F."/>
            <person name="Keller J."/>
        </authorList>
    </citation>
    <scope>NUCLEOTIDE SEQUENCE [LARGE SCALE GENOMIC DNA]</scope>
    <source>
        <strain evidence="19 20">SAG 2043</strain>
    </source>
</reference>
<evidence type="ECO:0000256" key="8">
    <source>
        <dbReference type="ARBA" id="ARBA00022837"/>
    </source>
</evidence>
<dbReference type="EMBL" id="JALJOR010000005">
    <property type="protein sequence ID" value="KAK9817061.1"/>
    <property type="molecule type" value="Genomic_DNA"/>
</dbReference>
<evidence type="ECO:0000256" key="6">
    <source>
        <dbReference type="ARBA" id="ARBA00022723"/>
    </source>
</evidence>
<dbReference type="SUPFAM" id="SSF63433">
    <property type="entry name" value="Fumarylacetoacetate hydrolase, FAH, N-terminal domain"/>
    <property type="match status" value="1"/>
</dbReference>
<evidence type="ECO:0000256" key="10">
    <source>
        <dbReference type="ARBA" id="ARBA00022878"/>
    </source>
</evidence>
<dbReference type="Gene3D" id="3.90.850.10">
    <property type="entry name" value="Fumarylacetoacetase-like, C-terminal domain"/>
    <property type="match status" value="1"/>
</dbReference>
<dbReference type="Pfam" id="PF01557">
    <property type="entry name" value="FAA_hydrolase"/>
    <property type="match status" value="1"/>
</dbReference>
<comment type="pathway">
    <text evidence="2 16">Amino-acid degradation; L-phenylalanine degradation; acetoacetate and fumarate from L-phenylalanine: step 6/6.</text>
</comment>
<feature type="binding site" evidence="15">
    <location>
        <position position="214"/>
    </location>
    <ligand>
        <name>Ca(2+)</name>
        <dbReference type="ChEBI" id="CHEBI:29108"/>
    </ligand>
</feature>
<feature type="binding site" evidence="15">
    <location>
        <position position="266"/>
    </location>
    <ligand>
        <name>Mg(2+)</name>
        <dbReference type="ChEBI" id="CHEBI:18420"/>
    </ligand>
</feature>
<feature type="domain" description="Fumarylacetoacetase-like C-terminal" evidence="17">
    <location>
        <begin position="137"/>
        <end position="425"/>
    </location>
</feature>
<evidence type="ECO:0000313" key="20">
    <source>
        <dbReference type="Proteomes" id="UP001489004"/>
    </source>
</evidence>
<feature type="binding site" evidence="14">
    <location>
        <position position="155"/>
    </location>
    <ligand>
        <name>substrate</name>
    </ligand>
</feature>
<dbReference type="PANTHER" id="PTHR43069:SF2">
    <property type="entry name" value="FUMARYLACETOACETASE"/>
    <property type="match status" value="1"/>
</dbReference>
<dbReference type="AlphaFoldDB" id="A0AAW1PTS7"/>
<evidence type="ECO:0000259" key="17">
    <source>
        <dbReference type="Pfam" id="PF01557"/>
    </source>
</evidence>
<feature type="binding site" evidence="15">
    <location>
        <position position="246"/>
    </location>
    <ligand>
        <name>Ca(2+)</name>
        <dbReference type="ChEBI" id="CHEBI:29108"/>
    </ligand>
</feature>
<evidence type="ECO:0000256" key="15">
    <source>
        <dbReference type="PIRSR" id="PIRSR605959-3"/>
    </source>
</evidence>
<evidence type="ECO:0000256" key="7">
    <source>
        <dbReference type="ARBA" id="ARBA00022801"/>
    </source>
</evidence>
<evidence type="ECO:0000256" key="11">
    <source>
        <dbReference type="ARBA" id="ARBA00023232"/>
    </source>
</evidence>
<gene>
    <name evidence="19" type="ORF">WJX72_008989</name>
</gene>
<accession>A0AAW1PTS7</accession>
<name>A0AAW1PTS7_9CHLO</name>
<keyword evidence="11 16" id="KW-0585">Phenylalanine catabolism</keyword>
<feature type="binding site" evidence="15">
    <location>
        <position position="139"/>
    </location>
    <ligand>
        <name>Ca(2+)</name>
        <dbReference type="ChEBI" id="CHEBI:29108"/>
    </ligand>
</feature>
<dbReference type="GO" id="GO:0006572">
    <property type="term" value="P:L-tyrosine catabolic process"/>
    <property type="evidence" value="ECO:0007669"/>
    <property type="project" value="UniProtKB-UniRule"/>
</dbReference>
<dbReference type="FunFam" id="3.90.850.10:FF:000004">
    <property type="entry name" value="Fumarylacetoacetase"/>
    <property type="match status" value="1"/>
</dbReference>
<feature type="active site" description="Proton acceptor" evidence="13">
    <location>
        <position position="146"/>
    </location>
</feature>
<evidence type="ECO:0000256" key="1">
    <source>
        <dbReference type="ARBA" id="ARBA00000353"/>
    </source>
</evidence>
<dbReference type="Gene3D" id="2.30.30.230">
    <property type="entry name" value="Fumarylacetoacetase, N-terminal domain"/>
    <property type="match status" value="1"/>
</dbReference>